<proteinExistence type="predicted"/>
<dbReference type="VEuPathDB" id="VectorBase:ACUA003658"/>
<dbReference type="PROSITE" id="PS50835">
    <property type="entry name" value="IG_LIKE"/>
    <property type="match status" value="1"/>
</dbReference>
<reference evidence="3" key="1">
    <citation type="submission" date="2013-09" db="EMBL/GenBank/DDBJ databases">
        <title>The Genome Sequence of Anopheles culicifacies species A.</title>
        <authorList>
            <consortium name="The Broad Institute Genomics Platform"/>
            <person name="Neafsey D.E."/>
            <person name="Besansky N."/>
            <person name="Howell P."/>
            <person name="Walton C."/>
            <person name="Young S.K."/>
            <person name="Zeng Q."/>
            <person name="Gargeya S."/>
            <person name="Fitzgerald M."/>
            <person name="Haas B."/>
            <person name="Abouelleil A."/>
            <person name="Allen A.W."/>
            <person name="Alvarado L."/>
            <person name="Arachchi H.M."/>
            <person name="Berlin A.M."/>
            <person name="Chapman S.B."/>
            <person name="Gainer-Dewar J."/>
            <person name="Goldberg J."/>
            <person name="Griggs A."/>
            <person name="Gujja S."/>
            <person name="Hansen M."/>
            <person name="Howarth C."/>
            <person name="Imamovic A."/>
            <person name="Ireland A."/>
            <person name="Larimer J."/>
            <person name="McCowan C."/>
            <person name="Murphy C."/>
            <person name="Pearson M."/>
            <person name="Poon T.W."/>
            <person name="Priest M."/>
            <person name="Roberts A."/>
            <person name="Saif S."/>
            <person name="Shea T."/>
            <person name="Sisk P."/>
            <person name="Sykes S."/>
            <person name="Wortman J."/>
            <person name="Nusbaum C."/>
            <person name="Birren B."/>
        </authorList>
    </citation>
    <scope>NUCLEOTIDE SEQUENCE [LARGE SCALE GENOMIC DNA]</scope>
    <source>
        <strain evidence="3">A-37</strain>
    </source>
</reference>
<sequence length="170" mass="18733">MQKQLPGAPGKKSDGTKAKFYPTFDALLAIELRYGSREESTGGGRLVDDMFETQFHRVQQLHPTPPEATGGLVADRWVVDNSVKTRDVYRAVKNCITPLLGGRPNGDYRQIPFSVSAPDAANEQRKAAPSFPPVPLPLSSQVVEVELGEDMLEEWTCSSPGLSFNVHVHW</sequence>
<name>A0A182LWK2_9DIPT</name>
<dbReference type="EMBL" id="AXCM01004082">
    <property type="status" value="NOT_ANNOTATED_CDS"/>
    <property type="molecule type" value="Genomic_DNA"/>
</dbReference>
<dbReference type="InterPro" id="IPR007110">
    <property type="entry name" value="Ig-like_dom"/>
</dbReference>
<dbReference type="Proteomes" id="UP000075883">
    <property type="component" value="Unassembled WGS sequence"/>
</dbReference>
<evidence type="ECO:0000313" key="2">
    <source>
        <dbReference type="EnsemblMetazoa" id="ACUA003658-PA"/>
    </source>
</evidence>
<keyword evidence="3" id="KW-1185">Reference proteome</keyword>
<dbReference type="EnsemblMetazoa" id="ACUA003658-RA">
    <property type="protein sequence ID" value="ACUA003658-PA"/>
    <property type="gene ID" value="ACUA003658"/>
</dbReference>
<evidence type="ECO:0000313" key="3">
    <source>
        <dbReference type="Proteomes" id="UP000075883"/>
    </source>
</evidence>
<organism evidence="2 3">
    <name type="scientific">Anopheles culicifacies</name>
    <dbReference type="NCBI Taxonomy" id="139723"/>
    <lineage>
        <taxon>Eukaryota</taxon>
        <taxon>Metazoa</taxon>
        <taxon>Ecdysozoa</taxon>
        <taxon>Arthropoda</taxon>
        <taxon>Hexapoda</taxon>
        <taxon>Insecta</taxon>
        <taxon>Pterygota</taxon>
        <taxon>Neoptera</taxon>
        <taxon>Endopterygota</taxon>
        <taxon>Diptera</taxon>
        <taxon>Nematocera</taxon>
        <taxon>Culicoidea</taxon>
        <taxon>Culicidae</taxon>
        <taxon>Anophelinae</taxon>
        <taxon>Anopheles</taxon>
        <taxon>culicifacies species complex</taxon>
    </lineage>
</organism>
<feature type="domain" description="Ig-like" evidence="1">
    <location>
        <begin position="129"/>
        <end position="170"/>
    </location>
</feature>
<reference evidence="2" key="2">
    <citation type="submission" date="2020-05" db="UniProtKB">
        <authorList>
            <consortium name="EnsemblMetazoa"/>
        </authorList>
    </citation>
    <scope>IDENTIFICATION</scope>
    <source>
        <strain evidence="2">A-37</strain>
    </source>
</reference>
<dbReference type="AlphaFoldDB" id="A0A182LWK2"/>
<accession>A0A182LWK2</accession>
<protein>
    <recommendedName>
        <fullName evidence="1">Ig-like domain-containing protein</fullName>
    </recommendedName>
</protein>
<evidence type="ECO:0000259" key="1">
    <source>
        <dbReference type="PROSITE" id="PS50835"/>
    </source>
</evidence>